<gene>
    <name evidence="3" type="ORF">DDV96_10085</name>
</gene>
<accession>A0A2U0HZ74</accession>
<evidence type="ECO:0000313" key="4">
    <source>
        <dbReference type="Proteomes" id="UP000245962"/>
    </source>
</evidence>
<reference evidence="3 4" key="1">
    <citation type="submission" date="2018-04" db="EMBL/GenBank/DDBJ databases">
        <title>Marixanthomonas spongiae HN-E44 sp. nov., isolated from a marine sponge.</title>
        <authorList>
            <person name="Luo L."/>
            <person name="Zhuang L."/>
        </authorList>
    </citation>
    <scope>NUCLEOTIDE SEQUENCE [LARGE SCALE GENOMIC DNA]</scope>
    <source>
        <strain evidence="3 4">HN-E44</strain>
    </source>
</reference>
<dbReference type="EMBL" id="QEHR01000006">
    <property type="protein sequence ID" value="PVW14154.1"/>
    <property type="molecule type" value="Genomic_DNA"/>
</dbReference>
<dbReference type="AlphaFoldDB" id="A0A2U0HZ74"/>
<evidence type="ECO:0008006" key="5">
    <source>
        <dbReference type="Google" id="ProtNLM"/>
    </source>
</evidence>
<evidence type="ECO:0000256" key="1">
    <source>
        <dbReference type="SAM" id="MobiDB-lite"/>
    </source>
</evidence>
<evidence type="ECO:0000313" key="3">
    <source>
        <dbReference type="EMBL" id="PVW14154.1"/>
    </source>
</evidence>
<feature type="transmembrane region" description="Helical" evidence="2">
    <location>
        <begin position="6"/>
        <end position="25"/>
    </location>
</feature>
<feature type="compositionally biased region" description="Polar residues" evidence="1">
    <location>
        <begin position="106"/>
        <end position="115"/>
    </location>
</feature>
<name>A0A2U0HZ74_9FLAO</name>
<feature type="region of interest" description="Disordered" evidence="1">
    <location>
        <begin position="105"/>
        <end position="145"/>
    </location>
</feature>
<organism evidence="3 4">
    <name type="scientific">Marixanthomonas spongiae</name>
    <dbReference type="NCBI Taxonomy" id="2174845"/>
    <lineage>
        <taxon>Bacteria</taxon>
        <taxon>Pseudomonadati</taxon>
        <taxon>Bacteroidota</taxon>
        <taxon>Flavobacteriia</taxon>
        <taxon>Flavobacteriales</taxon>
        <taxon>Flavobacteriaceae</taxon>
        <taxon>Marixanthomonas</taxon>
    </lineage>
</organism>
<dbReference type="OrthoDB" id="9786892at2"/>
<sequence>MNLNHSYRSLLVTSLLFGIFFLLLYSVKLGKIKQPEEPVYDIEYATIEELPAIEKELEQTNPKTTAIETNRAYNEAQDWIAEMSQEEQETSEALQRKMAEIDAAIESSNASTNGNGMRAAEKTSEKNKKSNTAKTEEAKGKKSVNRRTTISYRLVNRSDLDLPNPVYTCEGSGKVVINIVVDSLGNVIKTNYSETASTTANGCLIDSAIEYAKQARFTKKTSKKRQLGTITYNFPGQY</sequence>
<keyword evidence="2" id="KW-0472">Membrane</keyword>
<evidence type="ECO:0000256" key="2">
    <source>
        <dbReference type="SAM" id="Phobius"/>
    </source>
</evidence>
<keyword evidence="4" id="KW-1185">Reference proteome</keyword>
<keyword evidence="2" id="KW-1133">Transmembrane helix</keyword>
<feature type="compositionally biased region" description="Basic and acidic residues" evidence="1">
    <location>
        <begin position="119"/>
        <end position="140"/>
    </location>
</feature>
<keyword evidence="2" id="KW-0812">Transmembrane</keyword>
<dbReference type="Proteomes" id="UP000245962">
    <property type="component" value="Unassembled WGS sequence"/>
</dbReference>
<proteinExistence type="predicted"/>
<dbReference type="RefSeq" id="WP_116694642.1">
    <property type="nucleotide sequence ID" value="NZ_QEHR01000006.1"/>
</dbReference>
<comment type="caution">
    <text evidence="3">The sequence shown here is derived from an EMBL/GenBank/DDBJ whole genome shotgun (WGS) entry which is preliminary data.</text>
</comment>
<protein>
    <recommendedName>
        <fullName evidence="5">TonB family protein</fullName>
    </recommendedName>
</protein>